<dbReference type="EC" id="2.4.-.-" evidence="3"/>
<comment type="caution">
    <text evidence="3">The sequence shown here is derived from an EMBL/GenBank/DDBJ whole genome shotgun (WGS) entry which is preliminary data.</text>
</comment>
<dbReference type="PANTHER" id="PTHR12526:SF510">
    <property type="entry name" value="D-INOSITOL 3-PHOSPHATE GLYCOSYLTRANSFERASE"/>
    <property type="match status" value="1"/>
</dbReference>
<protein>
    <submittedName>
        <fullName evidence="3">Glycosyltransferase family 4 protein</fullName>
        <ecNumber evidence="3">2.4.-.-</ecNumber>
    </submittedName>
</protein>
<dbReference type="GO" id="GO:0016757">
    <property type="term" value="F:glycosyltransferase activity"/>
    <property type="evidence" value="ECO:0007669"/>
    <property type="project" value="UniProtKB-KW"/>
</dbReference>
<gene>
    <name evidence="3" type="ORF">ACFQHR_16800</name>
</gene>
<evidence type="ECO:0000256" key="2">
    <source>
        <dbReference type="ARBA" id="ARBA00022679"/>
    </source>
</evidence>
<keyword evidence="1 3" id="KW-0328">Glycosyltransferase</keyword>
<keyword evidence="2 3" id="KW-0808">Transferase</keyword>
<evidence type="ECO:0000313" key="4">
    <source>
        <dbReference type="Proteomes" id="UP001596405"/>
    </source>
</evidence>
<dbReference type="Gene3D" id="3.40.50.2000">
    <property type="entry name" value="Glycogen Phosphorylase B"/>
    <property type="match status" value="1"/>
</dbReference>
<dbReference type="SUPFAM" id="SSF53756">
    <property type="entry name" value="UDP-Glycosyltransferase/glycogen phosphorylase"/>
    <property type="match status" value="1"/>
</dbReference>
<dbReference type="PANTHER" id="PTHR12526">
    <property type="entry name" value="GLYCOSYLTRANSFERASE"/>
    <property type="match status" value="1"/>
</dbReference>
<keyword evidence="4" id="KW-1185">Reference proteome</keyword>
<dbReference type="EMBL" id="JBHSYQ010000015">
    <property type="protein sequence ID" value="MFC6999297.1"/>
    <property type="molecule type" value="Genomic_DNA"/>
</dbReference>
<reference evidence="4" key="1">
    <citation type="journal article" date="2019" name="Int. J. Syst. Evol. Microbiol.">
        <title>The Global Catalogue of Microorganisms (GCM) 10K type strain sequencing project: providing services to taxonomists for standard genome sequencing and annotation.</title>
        <authorList>
            <consortium name="The Broad Institute Genomics Platform"/>
            <consortium name="The Broad Institute Genome Sequencing Center for Infectious Disease"/>
            <person name="Wu L."/>
            <person name="Ma J."/>
        </authorList>
    </citation>
    <scope>NUCLEOTIDE SEQUENCE [LARGE SCALE GENOMIC DNA]</scope>
    <source>
        <strain evidence="4">CGMCC 4.7393</strain>
    </source>
</reference>
<dbReference type="Proteomes" id="UP001596405">
    <property type="component" value="Unassembled WGS sequence"/>
</dbReference>
<sequence length="220" mass="24571">MWQEYTYQPNDYPYQGFRYHCPGLKTPHTVVYNGYNPTAWLPASGVTRKPKSFLTVCAGLHMRFTQKLKGIDLILEAARQLPDAVFTIVGAPEGYRFPDQPENLTLLPLMPLADLRAVYSAHFFYLQLSLSEGFPNALSESMLCGCVPIVSHVAGMPDIVGDSGYVLPKKDPTLLAQLLKKAIADAKAIDGLKCRERIATHFPAIKREQALLQLLHTLRK</sequence>
<dbReference type="Pfam" id="PF13692">
    <property type="entry name" value="Glyco_trans_1_4"/>
    <property type="match status" value="1"/>
</dbReference>
<proteinExistence type="predicted"/>
<accession>A0ABW2DRS9</accession>
<dbReference type="CDD" id="cd03801">
    <property type="entry name" value="GT4_PimA-like"/>
    <property type="match status" value="1"/>
</dbReference>
<organism evidence="3 4">
    <name type="scientific">Rufibacter roseus</name>
    <dbReference type="NCBI Taxonomy" id="1567108"/>
    <lineage>
        <taxon>Bacteria</taxon>
        <taxon>Pseudomonadati</taxon>
        <taxon>Bacteroidota</taxon>
        <taxon>Cytophagia</taxon>
        <taxon>Cytophagales</taxon>
        <taxon>Hymenobacteraceae</taxon>
        <taxon>Rufibacter</taxon>
    </lineage>
</organism>
<evidence type="ECO:0000313" key="3">
    <source>
        <dbReference type="EMBL" id="MFC6999297.1"/>
    </source>
</evidence>
<evidence type="ECO:0000256" key="1">
    <source>
        <dbReference type="ARBA" id="ARBA00022676"/>
    </source>
</evidence>
<name>A0ABW2DRS9_9BACT</name>